<name>N6VWA6_9GAMM</name>
<evidence type="ECO:0008006" key="4">
    <source>
        <dbReference type="Google" id="ProtNLM"/>
    </source>
</evidence>
<evidence type="ECO:0000313" key="3">
    <source>
        <dbReference type="Proteomes" id="UP000013165"/>
    </source>
</evidence>
<gene>
    <name evidence="2" type="ORF">J057_13872</name>
</gene>
<feature type="region of interest" description="Disordered" evidence="1">
    <location>
        <begin position="27"/>
        <end position="100"/>
    </location>
</feature>
<dbReference type="PATRIC" id="fig|626887.3.peg.2774"/>
<dbReference type="EMBL" id="APLQ01000012">
    <property type="protein sequence ID" value="ENO14530.1"/>
    <property type="molecule type" value="Genomic_DNA"/>
</dbReference>
<proteinExistence type="predicted"/>
<evidence type="ECO:0000256" key="1">
    <source>
        <dbReference type="SAM" id="MobiDB-lite"/>
    </source>
</evidence>
<dbReference type="STRING" id="626887.J057_13872"/>
<dbReference type="HOGENOM" id="CLU_108442_0_0_6"/>
<organism evidence="2 3">
    <name type="scientific">Marinobacter nanhaiticus D15-8W</name>
    <dbReference type="NCBI Taxonomy" id="626887"/>
    <lineage>
        <taxon>Bacteria</taxon>
        <taxon>Pseudomonadati</taxon>
        <taxon>Pseudomonadota</taxon>
        <taxon>Gammaproteobacteria</taxon>
        <taxon>Pseudomonadales</taxon>
        <taxon>Marinobacteraceae</taxon>
        <taxon>Marinobacter</taxon>
    </lineage>
</organism>
<dbReference type="Proteomes" id="UP000013165">
    <property type="component" value="Unassembled WGS sequence"/>
</dbReference>
<keyword evidence="3" id="KW-1185">Reference proteome</keyword>
<dbReference type="eggNOG" id="ENOG5032VRV">
    <property type="taxonomic scope" value="Bacteria"/>
</dbReference>
<dbReference type="AlphaFoldDB" id="N6VWA6"/>
<accession>N6VWA6</accession>
<protein>
    <recommendedName>
        <fullName evidence="4">SPOR domain-containing protein</fullName>
    </recommendedName>
</protein>
<reference evidence="2 3" key="1">
    <citation type="journal article" date="2013" name="Genome Announc.">
        <title>Genome Sequence of the Polycyclic Aromatic Hydrocarbon-Degrading Bacterium Strain Marinobacter nanhaiticus D15-8WT.</title>
        <authorList>
            <person name="Cui Z."/>
            <person name="Gao W."/>
            <person name="Li Q."/>
            <person name="Xu G."/>
            <person name="Zheng L."/>
        </authorList>
    </citation>
    <scope>NUCLEOTIDE SEQUENCE [LARGE SCALE GENOMIC DNA]</scope>
    <source>
        <strain evidence="2 3">D15-8W</strain>
    </source>
</reference>
<sequence length="268" mass="28960">MRWVVVLLILVNVALVIGVSQWSSPGKLDVEGGSGTLPRVSALKVDRPAQPSGRVSEAEVVPDEPARPDHPPESAVAENVEPAHQQPAGKAEPLSDAVAEPAEESAAICGRIEGFESEEQTQGFIASHESLLSRTAIVEQTNPRPPYHWVIIPPLESRSVALKRLAEFQRAGVDSYLVTKGEYSNAISLGLFESERLAQELNARFQSRNVETVLVNKDRNQISYALVFAVVAQADLDRVVHAAERYAGDLKSVENASCEGVASPDKNP</sequence>
<comment type="caution">
    <text evidence="2">The sequence shown here is derived from an EMBL/GenBank/DDBJ whole genome shotgun (WGS) entry which is preliminary data.</text>
</comment>
<evidence type="ECO:0000313" key="2">
    <source>
        <dbReference type="EMBL" id="ENO14530.1"/>
    </source>
</evidence>